<evidence type="ECO:0000313" key="4">
    <source>
        <dbReference type="Proteomes" id="UP000503540"/>
    </source>
</evidence>
<evidence type="ECO:0000256" key="1">
    <source>
        <dbReference type="ARBA" id="ARBA00023002"/>
    </source>
</evidence>
<gene>
    <name evidence="3" type="ORF">F5544_25490</name>
</gene>
<dbReference type="NCBIfam" id="TIGR03668">
    <property type="entry name" value="Rv0121_F420"/>
    <property type="match status" value="1"/>
</dbReference>
<name>A0A6G9YIB9_9NOCA</name>
<dbReference type="KEGG" id="nah:F5544_25490"/>
<proteinExistence type="predicted"/>
<dbReference type="SUPFAM" id="SSF50475">
    <property type="entry name" value="FMN-binding split barrel"/>
    <property type="match status" value="1"/>
</dbReference>
<dbReference type="InterPro" id="IPR012349">
    <property type="entry name" value="Split_barrel_FMN-bd"/>
</dbReference>
<dbReference type="GO" id="GO:0016627">
    <property type="term" value="F:oxidoreductase activity, acting on the CH-CH group of donors"/>
    <property type="evidence" value="ECO:0007669"/>
    <property type="project" value="TreeGrafter"/>
</dbReference>
<dbReference type="Gene3D" id="2.30.110.10">
    <property type="entry name" value="Electron Transport, Fmn-binding Protein, Chain A"/>
    <property type="match status" value="1"/>
</dbReference>
<dbReference type="EMBL" id="CP046172">
    <property type="protein sequence ID" value="QIS12952.1"/>
    <property type="molecule type" value="Genomic_DNA"/>
</dbReference>
<dbReference type="InterPro" id="IPR011576">
    <property type="entry name" value="Pyridox_Oxase_N"/>
</dbReference>
<dbReference type="PANTHER" id="PTHR35176">
    <property type="entry name" value="HEME OXYGENASE HI_0854-RELATED"/>
    <property type="match status" value="1"/>
</dbReference>
<organism evidence="3 4">
    <name type="scientific">Nocardia arthritidis</name>
    <dbReference type="NCBI Taxonomy" id="228602"/>
    <lineage>
        <taxon>Bacteria</taxon>
        <taxon>Bacillati</taxon>
        <taxon>Actinomycetota</taxon>
        <taxon>Actinomycetes</taxon>
        <taxon>Mycobacteriales</taxon>
        <taxon>Nocardiaceae</taxon>
        <taxon>Nocardia</taxon>
    </lineage>
</organism>
<dbReference type="Pfam" id="PF01243">
    <property type="entry name" value="PNPOx_N"/>
    <property type="match status" value="1"/>
</dbReference>
<sequence>MAGVDAEAARTRLAAARVARLATASADGVPHLVPIVFAVRGERLYFAVDHKPKRGTDLRRLRNIAANPAVSVLADEYSDDWRRLWWVRADGSATILVDDVLRTEALDLLAAKYEQYRAEVPQGPVVAVTIHRITGWSFT</sequence>
<reference evidence="3 4" key="1">
    <citation type="journal article" date="2019" name="ACS Chem. Biol.">
        <title>Identification and Mobilization of a Cryptic Antibiotic Biosynthesis Gene Locus from a Human-Pathogenic Nocardia Isolate.</title>
        <authorList>
            <person name="Herisse M."/>
            <person name="Ishida K."/>
            <person name="Porter J.L."/>
            <person name="Howden B."/>
            <person name="Hertweck C."/>
            <person name="Stinear T.P."/>
            <person name="Pidot S.J."/>
        </authorList>
    </citation>
    <scope>NUCLEOTIDE SEQUENCE [LARGE SCALE GENOMIC DNA]</scope>
    <source>
        <strain evidence="3 4">AUSMDU00012717</strain>
    </source>
</reference>
<dbReference type="Proteomes" id="UP000503540">
    <property type="component" value="Chromosome"/>
</dbReference>
<feature type="domain" description="Pyridoxamine 5'-phosphate oxidase N-terminal" evidence="2">
    <location>
        <begin position="7"/>
        <end position="136"/>
    </location>
</feature>
<accession>A0A6G9YIB9</accession>
<evidence type="ECO:0000313" key="3">
    <source>
        <dbReference type="EMBL" id="QIS12952.1"/>
    </source>
</evidence>
<evidence type="ECO:0000259" key="2">
    <source>
        <dbReference type="Pfam" id="PF01243"/>
    </source>
</evidence>
<keyword evidence="4" id="KW-1185">Reference proteome</keyword>
<dbReference type="AlphaFoldDB" id="A0A6G9YIB9"/>
<keyword evidence="1" id="KW-0560">Oxidoreductase</keyword>
<dbReference type="GO" id="GO:0005829">
    <property type="term" value="C:cytosol"/>
    <property type="evidence" value="ECO:0007669"/>
    <property type="project" value="TreeGrafter"/>
</dbReference>
<dbReference type="InterPro" id="IPR052019">
    <property type="entry name" value="F420H2_bilvrd_red/Heme_oxyg"/>
</dbReference>
<dbReference type="GO" id="GO:0070967">
    <property type="term" value="F:coenzyme F420 binding"/>
    <property type="evidence" value="ECO:0007669"/>
    <property type="project" value="TreeGrafter"/>
</dbReference>
<protein>
    <submittedName>
        <fullName evidence="3">TIGR03668 family PPOX class F420-dependent oxidoreductase</fullName>
    </submittedName>
</protein>
<dbReference type="PANTHER" id="PTHR35176:SF2">
    <property type="entry name" value="F420H(2)-DEPENDENT REDUCTASE RV1155"/>
    <property type="match status" value="1"/>
</dbReference>
<dbReference type="InterPro" id="IPR019967">
    <property type="entry name" value="F420-dep_enz_PPOX_Rv0121"/>
</dbReference>